<accession>A0AAW6X593</accession>
<evidence type="ECO:0000313" key="3">
    <source>
        <dbReference type="Proteomes" id="UP001173597"/>
    </source>
</evidence>
<dbReference type="AlphaFoldDB" id="A0AAW6X593"/>
<dbReference type="Proteomes" id="UP001173597">
    <property type="component" value="Unassembled WGS sequence"/>
</dbReference>
<dbReference type="Proteomes" id="UP001174748">
    <property type="component" value="Unassembled WGS sequence"/>
</dbReference>
<evidence type="ECO:0000313" key="2">
    <source>
        <dbReference type="EMBL" id="MDK5168990.1"/>
    </source>
</evidence>
<protein>
    <submittedName>
        <fullName evidence="1">Uncharacterized protein</fullName>
    </submittedName>
</protein>
<gene>
    <name evidence="1" type="ORF">P9854_08285</name>
    <name evidence="2" type="ORF">P9921_00600</name>
</gene>
<dbReference type="RefSeq" id="WP_048234938.1">
    <property type="nucleotide sequence ID" value="NZ_CP183244.1"/>
</dbReference>
<name>A0AAW6X593_9GAMM</name>
<keyword evidence="4" id="KW-1185">Reference proteome</keyword>
<sequence>MDAKAVAQGILEGIESLPRGIAYSARRTWQGAGLGGRELKHRNEIETERFIKVVRAGYGIETPLRELIVVIIRDCYQRMDLQTQIALSQKLNHAEGYLTGRMGTQFILVQQITHHILKKVIGSTLFK</sequence>
<comment type="caution">
    <text evidence="1">The sequence shown here is derived from an EMBL/GenBank/DDBJ whole genome shotgun (WGS) entry which is preliminary data.</text>
</comment>
<evidence type="ECO:0000313" key="1">
    <source>
        <dbReference type="EMBL" id="MDK4765807.1"/>
    </source>
</evidence>
<dbReference type="EMBL" id="JARTOI010000001">
    <property type="protein sequence ID" value="MDK5168990.1"/>
    <property type="molecule type" value="Genomic_DNA"/>
</dbReference>
<dbReference type="EMBL" id="JARTLO010000006">
    <property type="protein sequence ID" value="MDK4765807.1"/>
    <property type="molecule type" value="Genomic_DNA"/>
</dbReference>
<evidence type="ECO:0000313" key="4">
    <source>
        <dbReference type="Proteomes" id="UP001174748"/>
    </source>
</evidence>
<reference evidence="1" key="1">
    <citation type="submission" date="2023-01" db="EMBL/GenBank/DDBJ databases">
        <title>Genomic dissection of endemic carbapenem resistance: metallo-beta-lactamase gene dissemination through clonal, plasmid and integron transfer pathways.</title>
        <authorList>
            <person name="Macesic N."/>
        </authorList>
    </citation>
    <scope>NUCLEOTIDE SEQUENCE</scope>
    <source>
        <strain evidence="2">CPO382</strain>
        <strain evidence="1">CPO573</strain>
    </source>
</reference>
<organism evidence="1 3">
    <name type="scientific">Serratia nevei</name>
    <dbReference type="NCBI Taxonomy" id="2703794"/>
    <lineage>
        <taxon>Bacteria</taxon>
        <taxon>Pseudomonadati</taxon>
        <taxon>Pseudomonadota</taxon>
        <taxon>Gammaproteobacteria</taxon>
        <taxon>Enterobacterales</taxon>
        <taxon>Yersiniaceae</taxon>
        <taxon>Serratia</taxon>
    </lineage>
</organism>
<proteinExistence type="predicted"/>